<dbReference type="Pfam" id="PF03022">
    <property type="entry name" value="MRJP"/>
    <property type="match status" value="1"/>
</dbReference>
<accession>A0A9P0AFU2</accession>
<dbReference type="PANTHER" id="PTHR10009:SF18">
    <property type="entry name" value="PROTEIN YELLOW-LIKE PROTEIN"/>
    <property type="match status" value="1"/>
</dbReference>
<keyword evidence="4" id="KW-0732">Signal</keyword>
<dbReference type="Proteomes" id="UP001152759">
    <property type="component" value="Chromosome 5"/>
</dbReference>
<dbReference type="Gene3D" id="2.120.10.30">
    <property type="entry name" value="TolB, C-terminal domain"/>
    <property type="match status" value="1"/>
</dbReference>
<evidence type="ECO:0000313" key="5">
    <source>
        <dbReference type="EMBL" id="CAH0390878.1"/>
    </source>
</evidence>
<feature type="chain" id="PRO_5040383116" evidence="4">
    <location>
        <begin position="20"/>
        <end position="416"/>
    </location>
</feature>
<dbReference type="AlphaFoldDB" id="A0A9P0AFU2"/>
<reference evidence="5" key="1">
    <citation type="submission" date="2021-12" db="EMBL/GenBank/DDBJ databases">
        <authorList>
            <person name="King R."/>
        </authorList>
    </citation>
    <scope>NUCLEOTIDE SEQUENCE</scope>
</reference>
<evidence type="ECO:0000256" key="4">
    <source>
        <dbReference type="SAM" id="SignalP"/>
    </source>
</evidence>
<dbReference type="PANTHER" id="PTHR10009">
    <property type="entry name" value="PROTEIN YELLOW-RELATED"/>
    <property type="match status" value="1"/>
</dbReference>
<keyword evidence="6" id="KW-1185">Reference proteome</keyword>
<dbReference type="InterPro" id="IPR017996">
    <property type="entry name" value="MRJP/yellow-related"/>
</dbReference>
<organism evidence="5 6">
    <name type="scientific">Bemisia tabaci</name>
    <name type="common">Sweetpotato whitefly</name>
    <name type="synonym">Aleurodes tabaci</name>
    <dbReference type="NCBI Taxonomy" id="7038"/>
    <lineage>
        <taxon>Eukaryota</taxon>
        <taxon>Metazoa</taxon>
        <taxon>Ecdysozoa</taxon>
        <taxon>Arthropoda</taxon>
        <taxon>Hexapoda</taxon>
        <taxon>Insecta</taxon>
        <taxon>Pterygota</taxon>
        <taxon>Neoptera</taxon>
        <taxon>Paraneoptera</taxon>
        <taxon>Hemiptera</taxon>
        <taxon>Sternorrhyncha</taxon>
        <taxon>Aleyrodoidea</taxon>
        <taxon>Aleyrodidae</taxon>
        <taxon>Aleyrodinae</taxon>
        <taxon>Bemisia</taxon>
    </lineage>
</organism>
<sequence>MTIRAFVVILCALPAAVISTNNETVIEDPLAQDPNLEIVHLYKNQWPVGIAVSNTGRKFSCFPSGLDGDNTYTGNNSVFQVGELTSYDEETAWPDVETNSPPGGCLNFSGPFPVSVGDPDHFLSVQTVICDKDDKLYVLDTGRCMYQNVVTDSTPGGPKIVIYDLNNNDALVQTITFDPRVLSAIGYPLDMCIDEGRQIAYVSDGSAWGPNALLIIFLLTGEQYRRLDYDPSVTAVNGFLGWVWGSPVYQQRYSGSGIPIDAIFPTFGVDGVTVSSDKSTLYWSPFASRFLYCIDTETLLNLNASEADVSSAVRNKGEVGFAGGIASSTDMTVYAGQAENDGVTMYKPDTGFATLLVHDPRINFVDRFALLNDTIYFVVNQLMYTPLTYPGTDRRVKPYVLFAYPLDNGTNIGVGN</sequence>
<evidence type="ECO:0000256" key="3">
    <source>
        <dbReference type="ARBA" id="ARBA00022525"/>
    </source>
</evidence>
<keyword evidence="3" id="KW-0964">Secreted</keyword>
<evidence type="ECO:0000256" key="2">
    <source>
        <dbReference type="ARBA" id="ARBA00009127"/>
    </source>
</evidence>
<dbReference type="SUPFAM" id="SSF101898">
    <property type="entry name" value="NHL repeat"/>
    <property type="match status" value="1"/>
</dbReference>
<evidence type="ECO:0000256" key="1">
    <source>
        <dbReference type="ARBA" id="ARBA00004613"/>
    </source>
</evidence>
<feature type="signal peptide" evidence="4">
    <location>
        <begin position="1"/>
        <end position="19"/>
    </location>
</feature>
<dbReference type="EMBL" id="OU963866">
    <property type="protein sequence ID" value="CAH0390878.1"/>
    <property type="molecule type" value="Genomic_DNA"/>
</dbReference>
<comment type="subcellular location">
    <subcellularLocation>
        <location evidence="1">Secreted</location>
    </subcellularLocation>
</comment>
<name>A0A9P0AFU2_BEMTA</name>
<evidence type="ECO:0000313" key="6">
    <source>
        <dbReference type="Proteomes" id="UP001152759"/>
    </source>
</evidence>
<gene>
    <name evidence="5" type="ORF">BEMITA_LOCUS9563</name>
</gene>
<dbReference type="GO" id="GO:0005576">
    <property type="term" value="C:extracellular region"/>
    <property type="evidence" value="ECO:0007669"/>
    <property type="project" value="UniProtKB-SubCell"/>
</dbReference>
<protein>
    <submittedName>
        <fullName evidence="5">Uncharacterized protein</fullName>
    </submittedName>
</protein>
<comment type="similarity">
    <text evidence="2">Belongs to the major royal jelly protein family.</text>
</comment>
<dbReference type="InterPro" id="IPR011042">
    <property type="entry name" value="6-blade_b-propeller_TolB-like"/>
</dbReference>
<proteinExistence type="inferred from homology"/>